<dbReference type="InterPro" id="IPR011006">
    <property type="entry name" value="CheY-like_superfamily"/>
</dbReference>
<dbReference type="RefSeq" id="WP_045690278.1">
    <property type="nucleotide sequence ID" value="NZ_FZNS01000001.1"/>
</dbReference>
<evidence type="ECO:0000256" key="1">
    <source>
        <dbReference type="PROSITE-ProRule" id="PRU00169"/>
    </source>
</evidence>
<reference evidence="4" key="1">
    <citation type="submission" date="2017-06" db="EMBL/GenBank/DDBJ databases">
        <authorList>
            <person name="Varghese N."/>
            <person name="Submissions S."/>
        </authorList>
    </citation>
    <scope>NUCLEOTIDE SEQUENCE [LARGE SCALE GENOMIC DNA]</scope>
    <source>
        <strain evidence="4">DSM 28041</strain>
    </source>
</reference>
<evidence type="ECO:0000313" key="4">
    <source>
        <dbReference type="Proteomes" id="UP000198310"/>
    </source>
</evidence>
<feature type="modified residue" description="4-aspartylphosphate" evidence="1">
    <location>
        <position position="64"/>
    </location>
</feature>
<dbReference type="SMART" id="SM00448">
    <property type="entry name" value="REC"/>
    <property type="match status" value="1"/>
</dbReference>
<dbReference type="EMBL" id="FZNS01000001">
    <property type="protein sequence ID" value="SNR29332.1"/>
    <property type="molecule type" value="Genomic_DNA"/>
</dbReference>
<accession>A0A238V4B4</accession>
<organism evidence="3 4">
    <name type="scientific">Hymenobacter mucosus</name>
    <dbReference type="NCBI Taxonomy" id="1411120"/>
    <lineage>
        <taxon>Bacteria</taxon>
        <taxon>Pseudomonadati</taxon>
        <taxon>Bacteroidota</taxon>
        <taxon>Cytophagia</taxon>
        <taxon>Cytophagales</taxon>
        <taxon>Hymenobacteraceae</taxon>
        <taxon>Hymenobacter</taxon>
    </lineage>
</organism>
<proteinExistence type="predicted"/>
<protein>
    <submittedName>
        <fullName evidence="3">Response regulator receiver domain-containing protein</fullName>
    </submittedName>
</protein>
<dbReference type="PROSITE" id="PS50110">
    <property type="entry name" value="RESPONSE_REGULATORY"/>
    <property type="match status" value="1"/>
</dbReference>
<gene>
    <name evidence="3" type="ORF">SAMN06269173_101126</name>
</gene>
<sequence>MSKLPYVLLVDDDRTTNYLNQLLIKRLDVAETIGVAANGREALTHLQAYCHDDTGQCPVLILLDLNMPVMNGFEFLHHYHQYLWPSEHKAVVVILTTSLHPQDMERVQALHVAGVLSKPLTTEKLQRLLKEHFPTVKLAHQAE</sequence>
<feature type="domain" description="Response regulatory" evidence="2">
    <location>
        <begin position="6"/>
        <end position="133"/>
    </location>
</feature>
<dbReference type="PANTHER" id="PTHR44520">
    <property type="entry name" value="RESPONSE REGULATOR RCP1-RELATED"/>
    <property type="match status" value="1"/>
</dbReference>
<dbReference type="PANTHER" id="PTHR44520:SF2">
    <property type="entry name" value="RESPONSE REGULATOR RCP1"/>
    <property type="match status" value="1"/>
</dbReference>
<keyword evidence="4" id="KW-1185">Reference proteome</keyword>
<keyword evidence="1" id="KW-0597">Phosphoprotein</keyword>
<name>A0A238V4B4_9BACT</name>
<dbReference type="SUPFAM" id="SSF52172">
    <property type="entry name" value="CheY-like"/>
    <property type="match status" value="1"/>
</dbReference>
<dbReference type="AlphaFoldDB" id="A0A238V4B4"/>
<evidence type="ECO:0000259" key="2">
    <source>
        <dbReference type="PROSITE" id="PS50110"/>
    </source>
</evidence>
<evidence type="ECO:0000313" key="3">
    <source>
        <dbReference type="EMBL" id="SNR29332.1"/>
    </source>
</evidence>
<dbReference type="Proteomes" id="UP000198310">
    <property type="component" value="Unassembled WGS sequence"/>
</dbReference>
<dbReference type="Gene3D" id="3.40.50.2300">
    <property type="match status" value="1"/>
</dbReference>
<dbReference type="Pfam" id="PF00072">
    <property type="entry name" value="Response_reg"/>
    <property type="match status" value="1"/>
</dbReference>
<dbReference type="GO" id="GO:0000160">
    <property type="term" value="P:phosphorelay signal transduction system"/>
    <property type="evidence" value="ECO:0007669"/>
    <property type="project" value="InterPro"/>
</dbReference>
<dbReference type="InterPro" id="IPR001789">
    <property type="entry name" value="Sig_transdc_resp-reg_receiver"/>
</dbReference>
<dbReference type="InterPro" id="IPR052893">
    <property type="entry name" value="TCS_response_regulator"/>
</dbReference>